<protein>
    <recommendedName>
        <fullName evidence="1">DUF7967 domain-containing protein</fullName>
    </recommendedName>
</protein>
<sequence>MNANEAAASSAGDEIRMWLVERTYSDDEQNMVILTYATPDGERYFRKERALTSFTDVRDTTAAVDAPPSNVGTVDDPADRERYAAEATRMANAHDPDDVI</sequence>
<gene>
    <name evidence="2" type="ORF">GLW36_09815</name>
</gene>
<dbReference type="InterPro" id="IPR058273">
    <property type="entry name" value="DUF7967"/>
</dbReference>
<evidence type="ECO:0000313" key="3">
    <source>
        <dbReference type="Proteomes" id="UP000460194"/>
    </source>
</evidence>
<organism evidence="2 3">
    <name type="scientific">Halorubrum distributum</name>
    <dbReference type="NCBI Taxonomy" id="29283"/>
    <lineage>
        <taxon>Archaea</taxon>
        <taxon>Methanobacteriati</taxon>
        <taxon>Methanobacteriota</taxon>
        <taxon>Stenosarchaea group</taxon>
        <taxon>Halobacteria</taxon>
        <taxon>Halobacteriales</taxon>
        <taxon>Haloferacaceae</taxon>
        <taxon>Halorubrum</taxon>
        <taxon>Halorubrum distributum group</taxon>
    </lineage>
</organism>
<dbReference type="AlphaFoldDB" id="A0A6B1IPB6"/>
<dbReference type="RefSeq" id="WP_159369141.1">
    <property type="nucleotide sequence ID" value="NZ_WMEO01000014.1"/>
</dbReference>
<accession>A0A6B1IPB6</accession>
<evidence type="ECO:0000313" key="2">
    <source>
        <dbReference type="EMBL" id="MYL16935.1"/>
    </source>
</evidence>
<evidence type="ECO:0000259" key="1">
    <source>
        <dbReference type="Pfam" id="PF25921"/>
    </source>
</evidence>
<proteinExistence type="predicted"/>
<feature type="domain" description="DUF7967" evidence="1">
    <location>
        <begin position="13"/>
        <end position="100"/>
    </location>
</feature>
<reference evidence="2 3" key="1">
    <citation type="submission" date="2019-11" db="EMBL/GenBank/DDBJ databases">
        <title>Genome sequences of 17 halophilic strains isolated from different environments.</title>
        <authorList>
            <person name="Furrow R.E."/>
        </authorList>
    </citation>
    <scope>NUCLEOTIDE SEQUENCE [LARGE SCALE GENOMIC DNA]</scope>
    <source>
        <strain evidence="2 3">22517_05_Cabo</strain>
    </source>
</reference>
<name>A0A6B1IPB6_9EURY</name>
<comment type="caution">
    <text evidence="2">The sequence shown here is derived from an EMBL/GenBank/DDBJ whole genome shotgun (WGS) entry which is preliminary data.</text>
</comment>
<dbReference type="Proteomes" id="UP000460194">
    <property type="component" value="Unassembled WGS sequence"/>
</dbReference>
<dbReference type="Pfam" id="PF25921">
    <property type="entry name" value="DUF7967"/>
    <property type="match status" value="1"/>
</dbReference>
<dbReference type="EMBL" id="WMEO01000014">
    <property type="protein sequence ID" value="MYL16935.1"/>
    <property type="molecule type" value="Genomic_DNA"/>
</dbReference>